<dbReference type="CDD" id="cd01949">
    <property type="entry name" value="GGDEF"/>
    <property type="match status" value="1"/>
</dbReference>
<dbReference type="AlphaFoldDB" id="Q1J0V3"/>
<dbReference type="InterPro" id="IPR029787">
    <property type="entry name" value="Nucleotide_cyclase"/>
</dbReference>
<keyword evidence="1" id="KW-1133">Transmembrane helix</keyword>
<proteinExistence type="predicted"/>
<keyword evidence="1" id="KW-0472">Membrane</keyword>
<organism evidence="3 4">
    <name type="scientific">Deinococcus geothermalis (strain DSM 11300 / CIP 105573 / AG-3a)</name>
    <dbReference type="NCBI Taxonomy" id="319795"/>
    <lineage>
        <taxon>Bacteria</taxon>
        <taxon>Thermotogati</taxon>
        <taxon>Deinococcota</taxon>
        <taxon>Deinococci</taxon>
        <taxon>Deinococcales</taxon>
        <taxon>Deinococcaceae</taxon>
        <taxon>Deinococcus</taxon>
    </lineage>
</organism>
<dbReference type="KEGG" id="dge:Dgeo_0579"/>
<dbReference type="Proteomes" id="UP000002431">
    <property type="component" value="Chromosome"/>
</dbReference>
<dbReference type="STRING" id="319795.Dgeo_0579"/>
<dbReference type="SUPFAM" id="SSF55073">
    <property type="entry name" value="Nucleotide cyclase"/>
    <property type="match status" value="1"/>
</dbReference>
<dbReference type="InterPro" id="IPR000160">
    <property type="entry name" value="GGDEF_dom"/>
</dbReference>
<feature type="domain" description="GGDEF" evidence="2">
    <location>
        <begin position="223"/>
        <end position="352"/>
    </location>
</feature>
<sequence>MKTPRLTRSPEFVENSWLRPQRRMFFVLASLGSGAALGALWMQAPQFDSLDRVALPALVLLLLGLQFALLRRWLTVHTAVGVTYAASSLYFLLALEHQFWFFADRTQMLSESTYWFPVLYAAAFLLYSPRRAAWLAGGTYLLALLLCLYHLTLGPARGDTQLLGATLQFLLVGAVMIVLEATFCLQRVHLLAAREAAYHDALTGLANRRAAEEQLSALARSGHGFTLVLFDLDHFKAVNDLHGHATGDLVLQGVARAAQHVLPRGGVAARWGGEEFLLILPPLPSAQVRALLDLLRAQLRSQRHGAVTGVTACFGVATACPGEHPDDVLARADAAMYAVKRQGRNDVHLADVRRTHHDTPLEPVGRRG</sequence>
<evidence type="ECO:0000256" key="1">
    <source>
        <dbReference type="SAM" id="Phobius"/>
    </source>
</evidence>
<dbReference type="EMBL" id="CP000359">
    <property type="protein sequence ID" value="ABF44881.1"/>
    <property type="molecule type" value="Genomic_DNA"/>
</dbReference>
<dbReference type="NCBIfam" id="TIGR00254">
    <property type="entry name" value="GGDEF"/>
    <property type="match status" value="1"/>
</dbReference>
<dbReference type="PROSITE" id="PS50887">
    <property type="entry name" value="GGDEF"/>
    <property type="match status" value="1"/>
</dbReference>
<dbReference type="PANTHER" id="PTHR45138">
    <property type="entry name" value="REGULATORY COMPONENTS OF SENSORY TRANSDUCTION SYSTEM"/>
    <property type="match status" value="1"/>
</dbReference>
<protein>
    <submittedName>
        <fullName evidence="3">Diguanylate cyclase</fullName>
    </submittedName>
</protein>
<accession>Q1J0V3</accession>
<dbReference type="FunFam" id="3.30.70.270:FF:000001">
    <property type="entry name" value="Diguanylate cyclase domain protein"/>
    <property type="match status" value="1"/>
</dbReference>
<feature type="transmembrane region" description="Helical" evidence="1">
    <location>
        <begin position="53"/>
        <end position="70"/>
    </location>
</feature>
<dbReference type="RefSeq" id="WP_011529723.1">
    <property type="nucleotide sequence ID" value="NC_008025.1"/>
</dbReference>
<feature type="transmembrane region" description="Helical" evidence="1">
    <location>
        <begin position="165"/>
        <end position="185"/>
    </location>
</feature>
<dbReference type="GO" id="GO:0043709">
    <property type="term" value="P:cell adhesion involved in single-species biofilm formation"/>
    <property type="evidence" value="ECO:0007669"/>
    <property type="project" value="TreeGrafter"/>
</dbReference>
<gene>
    <name evidence="3" type="ordered locus">Dgeo_0579</name>
</gene>
<dbReference type="eggNOG" id="COG3706">
    <property type="taxonomic scope" value="Bacteria"/>
</dbReference>
<keyword evidence="1" id="KW-0812">Transmembrane</keyword>
<dbReference type="GO" id="GO:1902201">
    <property type="term" value="P:negative regulation of bacterial-type flagellum-dependent cell motility"/>
    <property type="evidence" value="ECO:0007669"/>
    <property type="project" value="TreeGrafter"/>
</dbReference>
<name>Q1J0V3_DEIGD</name>
<dbReference type="InterPro" id="IPR043128">
    <property type="entry name" value="Rev_trsase/Diguanyl_cyclase"/>
</dbReference>
<feature type="transmembrane region" description="Helical" evidence="1">
    <location>
        <begin position="82"/>
        <end position="100"/>
    </location>
</feature>
<evidence type="ECO:0000313" key="3">
    <source>
        <dbReference type="EMBL" id="ABF44881.1"/>
    </source>
</evidence>
<feature type="transmembrane region" description="Helical" evidence="1">
    <location>
        <begin position="24"/>
        <end position="41"/>
    </location>
</feature>
<feature type="transmembrane region" description="Helical" evidence="1">
    <location>
        <begin position="112"/>
        <end position="127"/>
    </location>
</feature>
<dbReference type="Pfam" id="PF00990">
    <property type="entry name" value="GGDEF"/>
    <property type="match status" value="1"/>
</dbReference>
<evidence type="ECO:0000313" key="4">
    <source>
        <dbReference type="Proteomes" id="UP000002431"/>
    </source>
</evidence>
<dbReference type="PANTHER" id="PTHR45138:SF24">
    <property type="entry name" value="DIGUANYLATE CYCLASE DGCC-RELATED"/>
    <property type="match status" value="1"/>
</dbReference>
<dbReference type="HOGENOM" id="CLU_000445_11_1_0"/>
<dbReference type="SMART" id="SM00267">
    <property type="entry name" value="GGDEF"/>
    <property type="match status" value="1"/>
</dbReference>
<dbReference type="GO" id="GO:0052621">
    <property type="term" value="F:diguanylate cyclase activity"/>
    <property type="evidence" value="ECO:0007669"/>
    <property type="project" value="TreeGrafter"/>
</dbReference>
<dbReference type="InterPro" id="IPR050469">
    <property type="entry name" value="Diguanylate_Cyclase"/>
</dbReference>
<evidence type="ECO:0000259" key="2">
    <source>
        <dbReference type="PROSITE" id="PS50887"/>
    </source>
</evidence>
<dbReference type="GO" id="GO:0005886">
    <property type="term" value="C:plasma membrane"/>
    <property type="evidence" value="ECO:0007669"/>
    <property type="project" value="TreeGrafter"/>
</dbReference>
<reference evidence="3" key="1">
    <citation type="submission" date="2006-04" db="EMBL/GenBank/DDBJ databases">
        <title>Complete sequence of chromosome of Deinococcus geothermalis DSM 11300.</title>
        <authorList>
            <consortium name="US DOE Joint Genome Institute"/>
            <person name="Copeland A."/>
            <person name="Lucas S."/>
            <person name="Lapidus A."/>
            <person name="Barry K."/>
            <person name="Detter J.C."/>
            <person name="Glavina del Rio T."/>
            <person name="Hammon N."/>
            <person name="Israni S."/>
            <person name="Dalin E."/>
            <person name="Tice H."/>
            <person name="Pitluck S."/>
            <person name="Brettin T."/>
            <person name="Bruce D."/>
            <person name="Han C."/>
            <person name="Tapia R."/>
            <person name="Saunders E."/>
            <person name="Gilna P."/>
            <person name="Schmutz J."/>
            <person name="Larimer F."/>
            <person name="Land M."/>
            <person name="Hauser L."/>
            <person name="Kyrpides N."/>
            <person name="Kim E."/>
            <person name="Daly M.J."/>
            <person name="Fredrickson J.K."/>
            <person name="Makarova K.S."/>
            <person name="Gaidamakova E.K."/>
            <person name="Zhai M."/>
            <person name="Richardson P."/>
        </authorList>
    </citation>
    <scope>NUCLEOTIDE SEQUENCE</scope>
    <source>
        <strain evidence="3">DSM 11300</strain>
    </source>
</reference>
<keyword evidence="4" id="KW-1185">Reference proteome</keyword>
<feature type="transmembrane region" description="Helical" evidence="1">
    <location>
        <begin position="134"/>
        <end position="153"/>
    </location>
</feature>
<dbReference type="Gene3D" id="3.30.70.270">
    <property type="match status" value="1"/>
</dbReference>